<evidence type="ECO:0000259" key="4">
    <source>
        <dbReference type="PROSITE" id="PS50830"/>
    </source>
</evidence>
<dbReference type="RefSeq" id="WP_354698632.1">
    <property type="nucleotide sequence ID" value="NZ_CP114014.1"/>
</dbReference>
<dbReference type="KEGG" id="parq:DSM112329_04320"/>
<dbReference type="Pfam" id="PF00565">
    <property type="entry name" value="SNase"/>
    <property type="match status" value="1"/>
</dbReference>
<dbReference type="PROSITE" id="PS50830">
    <property type="entry name" value="TNASE_3"/>
    <property type="match status" value="1"/>
</dbReference>
<dbReference type="PROSITE" id="PS01284">
    <property type="entry name" value="TNASE_2"/>
    <property type="match status" value="1"/>
</dbReference>
<dbReference type="GO" id="GO:0003676">
    <property type="term" value="F:nucleic acid binding"/>
    <property type="evidence" value="ECO:0007669"/>
    <property type="project" value="InterPro"/>
</dbReference>
<evidence type="ECO:0000256" key="3">
    <source>
        <dbReference type="ARBA" id="ARBA00022801"/>
    </source>
</evidence>
<dbReference type="SMART" id="SM00318">
    <property type="entry name" value="SNc"/>
    <property type="match status" value="1"/>
</dbReference>
<dbReference type="EC" id="3.1.31.1" evidence="5"/>
<evidence type="ECO:0000256" key="1">
    <source>
        <dbReference type="ARBA" id="ARBA00022722"/>
    </source>
</evidence>
<dbReference type="SUPFAM" id="SSF50199">
    <property type="entry name" value="Staphylococcal nuclease"/>
    <property type="match status" value="1"/>
</dbReference>
<sequence>MDAKTALGWLIVIAAVAIAAATAGGGGGGGGSADQAGRLAVRPGQTVAAQVTRVVDGDTVRVRAPGAATETVRYIGVDTPESVKPDTPVECYGKEASRRNAELVSEQSVRLVVGAEPRDRYGRLLAYVYRARDGRFVNEALAAEGFARALTIPPNDRFQGLFERRVSAAKQARKGQWGAC</sequence>
<dbReference type="InterPro" id="IPR002071">
    <property type="entry name" value="Thermonucl_AS"/>
</dbReference>
<evidence type="ECO:0000313" key="5">
    <source>
        <dbReference type="EMBL" id="XAY07438.1"/>
    </source>
</evidence>
<proteinExistence type="predicted"/>
<dbReference type="Gene3D" id="2.40.50.90">
    <property type="match status" value="1"/>
</dbReference>
<keyword evidence="3 5" id="KW-0378">Hydrolase</keyword>
<accession>A0AAU7B0L0</accession>
<dbReference type="PANTHER" id="PTHR12302">
    <property type="entry name" value="EBNA2 BINDING PROTEIN P100"/>
    <property type="match status" value="1"/>
</dbReference>
<gene>
    <name evidence="5" type="primary">nucH</name>
    <name evidence="5" type="ORF">DSM112329_04320</name>
</gene>
<dbReference type="GO" id="GO:1990599">
    <property type="term" value="F:3' overhang single-stranded DNA endodeoxyribonuclease activity"/>
    <property type="evidence" value="ECO:0007669"/>
    <property type="project" value="UniProtKB-EC"/>
</dbReference>
<organism evidence="5">
    <name type="scientific">Paraconexibacter sp. AEG42_29</name>
    <dbReference type="NCBI Taxonomy" id="2997339"/>
    <lineage>
        <taxon>Bacteria</taxon>
        <taxon>Bacillati</taxon>
        <taxon>Actinomycetota</taxon>
        <taxon>Thermoleophilia</taxon>
        <taxon>Solirubrobacterales</taxon>
        <taxon>Paraconexibacteraceae</taxon>
        <taxon>Paraconexibacter</taxon>
    </lineage>
</organism>
<name>A0AAU7B0L0_9ACTN</name>
<dbReference type="InterPro" id="IPR035437">
    <property type="entry name" value="SNase_OB-fold_sf"/>
</dbReference>
<keyword evidence="1" id="KW-0540">Nuclease</keyword>
<keyword evidence="2" id="KW-0255">Endonuclease</keyword>
<dbReference type="PANTHER" id="PTHR12302:SF3">
    <property type="entry name" value="SERINE_THREONINE-PROTEIN KINASE 31"/>
    <property type="match status" value="1"/>
</dbReference>
<dbReference type="InterPro" id="IPR016071">
    <property type="entry name" value="Staphylococal_nuclease_OB-fold"/>
</dbReference>
<evidence type="ECO:0000256" key="2">
    <source>
        <dbReference type="ARBA" id="ARBA00022759"/>
    </source>
</evidence>
<protein>
    <submittedName>
        <fullName evidence="5">Thermonuclease</fullName>
        <ecNumber evidence="5">3.1.31.1</ecNumber>
    </submittedName>
</protein>
<feature type="domain" description="TNase-like" evidence="4">
    <location>
        <begin position="45"/>
        <end position="179"/>
    </location>
</feature>
<reference evidence="5" key="1">
    <citation type="submission" date="2022-12" db="EMBL/GenBank/DDBJ databases">
        <title>Paraconexibacter alkalitolerans sp. nov. and Baekduia alba sp. nov., isolated from soil and emended description of the genera Paraconexibacter (Chun et al., 2020) and Baekduia (An et al., 2020).</title>
        <authorList>
            <person name="Vieira S."/>
            <person name="Huber K.J."/>
            <person name="Geppert A."/>
            <person name="Wolf J."/>
            <person name="Neumann-Schaal M."/>
            <person name="Muesken M."/>
            <person name="Overmann J."/>
        </authorList>
    </citation>
    <scope>NUCLEOTIDE SEQUENCE</scope>
    <source>
        <strain evidence="5">AEG42_29</strain>
    </source>
</reference>
<dbReference type="AlphaFoldDB" id="A0AAU7B0L0"/>
<dbReference type="EMBL" id="CP114014">
    <property type="protein sequence ID" value="XAY07438.1"/>
    <property type="molecule type" value="Genomic_DNA"/>
</dbReference>